<name>A0A1M2W526_TRAPU</name>
<reference evidence="1 2" key="1">
    <citation type="submission" date="2016-10" db="EMBL/GenBank/DDBJ databases">
        <title>Genome sequence of the basidiomycete white-rot fungus Trametes pubescens.</title>
        <authorList>
            <person name="Makela M.R."/>
            <person name="Granchi Z."/>
            <person name="Peng M."/>
            <person name="De Vries R.P."/>
            <person name="Grigoriev I."/>
            <person name="Riley R."/>
            <person name="Hilden K."/>
        </authorList>
    </citation>
    <scope>NUCLEOTIDE SEQUENCE [LARGE SCALE GENOMIC DNA]</scope>
    <source>
        <strain evidence="1 2">FBCC735</strain>
    </source>
</reference>
<comment type="caution">
    <text evidence="1">The sequence shown here is derived from an EMBL/GenBank/DDBJ whole genome shotgun (WGS) entry which is preliminary data.</text>
</comment>
<evidence type="ECO:0000313" key="2">
    <source>
        <dbReference type="Proteomes" id="UP000184267"/>
    </source>
</evidence>
<proteinExistence type="predicted"/>
<sequence>MKAMYTIAWRRWERLRGALLDGRSTVYPPSVMRELMVDARIDGAPVVSCDMDAPTFDVSDDASMAPFIGVPTHSDFHTTSAPSIDVSVDSDTESSLTALTGQTLVDSSPAQRFEGTESTCACALPSGSNVAITLTTTAGGCATPGTRDLCGPNPGNQTIYQHALPDGSEYGLRSSIVSSLSQGAKELLSVCVLPR</sequence>
<accession>A0A1M2W526</accession>
<dbReference type="EMBL" id="MNAD01000216">
    <property type="protein sequence ID" value="OJT14958.1"/>
    <property type="molecule type" value="Genomic_DNA"/>
</dbReference>
<protein>
    <submittedName>
        <fullName evidence="1">Uncharacterized protein</fullName>
    </submittedName>
</protein>
<keyword evidence="2" id="KW-1185">Reference proteome</keyword>
<gene>
    <name evidence="1" type="ORF">TRAPUB_8488</name>
</gene>
<dbReference type="Proteomes" id="UP000184267">
    <property type="component" value="Unassembled WGS sequence"/>
</dbReference>
<dbReference type="AlphaFoldDB" id="A0A1M2W526"/>
<organism evidence="1 2">
    <name type="scientific">Trametes pubescens</name>
    <name type="common">White-rot fungus</name>
    <dbReference type="NCBI Taxonomy" id="154538"/>
    <lineage>
        <taxon>Eukaryota</taxon>
        <taxon>Fungi</taxon>
        <taxon>Dikarya</taxon>
        <taxon>Basidiomycota</taxon>
        <taxon>Agaricomycotina</taxon>
        <taxon>Agaricomycetes</taxon>
        <taxon>Polyporales</taxon>
        <taxon>Polyporaceae</taxon>
        <taxon>Trametes</taxon>
    </lineage>
</organism>
<evidence type="ECO:0000313" key="1">
    <source>
        <dbReference type="EMBL" id="OJT14958.1"/>
    </source>
</evidence>